<organism evidence="1 2">
    <name type="scientific">Coniosporium uncinatum</name>
    <dbReference type="NCBI Taxonomy" id="93489"/>
    <lineage>
        <taxon>Eukaryota</taxon>
        <taxon>Fungi</taxon>
        <taxon>Dikarya</taxon>
        <taxon>Ascomycota</taxon>
        <taxon>Pezizomycotina</taxon>
        <taxon>Dothideomycetes</taxon>
        <taxon>Dothideomycetes incertae sedis</taxon>
        <taxon>Coniosporium</taxon>
    </lineage>
</organism>
<name>A0ACC3CW70_9PEZI</name>
<dbReference type="Proteomes" id="UP001186974">
    <property type="component" value="Unassembled WGS sequence"/>
</dbReference>
<proteinExistence type="predicted"/>
<keyword evidence="2" id="KW-1185">Reference proteome</keyword>
<feature type="non-terminal residue" evidence="1">
    <location>
        <position position="388"/>
    </location>
</feature>
<accession>A0ACC3CW70</accession>
<reference evidence="1" key="1">
    <citation type="submission" date="2024-09" db="EMBL/GenBank/DDBJ databases">
        <title>Black Yeasts Isolated from many extreme environments.</title>
        <authorList>
            <person name="Coleine C."/>
            <person name="Stajich J.E."/>
            <person name="Selbmann L."/>
        </authorList>
    </citation>
    <scope>NUCLEOTIDE SEQUENCE</scope>
    <source>
        <strain evidence="1">CCFEE 5737</strain>
    </source>
</reference>
<gene>
    <name evidence="1" type="ORF">LTS18_013680</name>
</gene>
<dbReference type="EMBL" id="JAWDJW010010591">
    <property type="protein sequence ID" value="KAK3045598.1"/>
    <property type="molecule type" value="Genomic_DNA"/>
</dbReference>
<comment type="caution">
    <text evidence="1">The sequence shown here is derived from an EMBL/GenBank/DDBJ whole genome shotgun (WGS) entry which is preliminary data.</text>
</comment>
<evidence type="ECO:0000313" key="1">
    <source>
        <dbReference type="EMBL" id="KAK3045598.1"/>
    </source>
</evidence>
<sequence>MARRIFLLLAVCLATVLLLSFLLFGDSIGSRPLLPRPFFSGKTGTSTSAEGAPLLQDEDVNEKEYELGTHTRLAGLPIETASNPPPSPSRAARPRPPLPPVVLGPTATDGATHIAITESGGSHDEVSAALIHAFGKQENAQLQTYLLLQRYGIKEIIADFNLTNKIPPSKSFEQFKSDITQQVPNILVMTTCELDSKKMPREMDALLARGETYLFCFIHHAERWSTKVYKNILKPWVEKEMVQFVSLSPHTAHFLEMNSLSQWDLGTQPKVKALTPVFPVKISPSNSSRRYEDLDFALQGNYDPSRRDYSTIFEHLGNFLQQDREEGVGPRSSSPSLYSPTVSADTDATDAADAEEEGTADDETADANGSGSNDTDDATRADLMLHLL</sequence>
<evidence type="ECO:0000313" key="2">
    <source>
        <dbReference type="Proteomes" id="UP001186974"/>
    </source>
</evidence>
<protein>
    <submittedName>
        <fullName evidence="1">Uncharacterized protein</fullName>
    </submittedName>
</protein>